<evidence type="ECO:0000313" key="6">
    <source>
        <dbReference type="EMBL" id="TKA66680.1"/>
    </source>
</evidence>
<protein>
    <recommendedName>
        <fullName evidence="5">PUM-HD domain-containing protein</fullName>
    </recommendedName>
</protein>
<keyword evidence="1" id="KW-0677">Repeat</keyword>
<dbReference type="Proteomes" id="UP000308768">
    <property type="component" value="Unassembled WGS sequence"/>
</dbReference>
<organism evidence="6 7">
    <name type="scientific">Cryomyces minteri</name>
    <dbReference type="NCBI Taxonomy" id="331657"/>
    <lineage>
        <taxon>Eukaryota</taxon>
        <taxon>Fungi</taxon>
        <taxon>Dikarya</taxon>
        <taxon>Ascomycota</taxon>
        <taxon>Pezizomycotina</taxon>
        <taxon>Dothideomycetes</taxon>
        <taxon>Dothideomycetes incertae sedis</taxon>
        <taxon>Cryomyces</taxon>
    </lineage>
</organism>
<accession>A0A4U0WSZ8</accession>
<evidence type="ECO:0000256" key="4">
    <source>
        <dbReference type="SAM" id="MobiDB-lite"/>
    </source>
</evidence>
<keyword evidence="2" id="KW-0694">RNA-binding</keyword>
<dbReference type="SUPFAM" id="SSF48371">
    <property type="entry name" value="ARM repeat"/>
    <property type="match status" value="1"/>
</dbReference>
<dbReference type="InterPro" id="IPR040059">
    <property type="entry name" value="PUM3"/>
</dbReference>
<name>A0A4U0WSZ8_9PEZI</name>
<dbReference type="EMBL" id="NAJN01000991">
    <property type="protein sequence ID" value="TKA66680.1"/>
    <property type="molecule type" value="Genomic_DNA"/>
</dbReference>
<feature type="non-terminal residue" evidence="6">
    <location>
        <position position="1"/>
    </location>
</feature>
<dbReference type="OrthoDB" id="497380at2759"/>
<comment type="function">
    <text evidence="3">RNA-binding nucleolar protein required for pre-rRNA processing. Involved in production of 18S rRNA and assembly of small ribosomal subunit.</text>
</comment>
<evidence type="ECO:0000313" key="7">
    <source>
        <dbReference type="Proteomes" id="UP000308768"/>
    </source>
</evidence>
<dbReference type="STRING" id="331657.A0A4U0WSZ8"/>
<feature type="compositionally biased region" description="Basic and acidic residues" evidence="4">
    <location>
        <begin position="539"/>
        <end position="572"/>
    </location>
</feature>
<dbReference type="AlphaFoldDB" id="A0A4U0WSZ8"/>
<dbReference type="Gene3D" id="1.25.10.10">
    <property type="entry name" value="Leucine-rich Repeat Variant"/>
    <property type="match status" value="1"/>
</dbReference>
<proteinExistence type="predicted"/>
<feature type="compositionally biased region" description="Basic residues" evidence="4">
    <location>
        <begin position="573"/>
        <end position="582"/>
    </location>
</feature>
<dbReference type="PANTHER" id="PTHR13389">
    <property type="entry name" value="PUMILIO HOMOLOG 3"/>
    <property type="match status" value="1"/>
</dbReference>
<evidence type="ECO:0000259" key="5">
    <source>
        <dbReference type="PROSITE" id="PS50303"/>
    </source>
</evidence>
<gene>
    <name evidence="6" type="ORF">B0A49_05926</name>
</gene>
<dbReference type="InterPro" id="IPR016024">
    <property type="entry name" value="ARM-type_fold"/>
</dbReference>
<dbReference type="InterPro" id="IPR001313">
    <property type="entry name" value="Pumilio_RNA-bd_rpt"/>
</dbReference>
<dbReference type="InterPro" id="IPR011989">
    <property type="entry name" value="ARM-like"/>
</dbReference>
<dbReference type="GO" id="GO:0003729">
    <property type="term" value="F:mRNA binding"/>
    <property type="evidence" value="ECO:0007669"/>
    <property type="project" value="TreeGrafter"/>
</dbReference>
<comment type="caution">
    <text evidence="6">The sequence shown here is derived from an EMBL/GenBank/DDBJ whole genome shotgun (WGS) entry which is preliminary data.</text>
</comment>
<reference evidence="6 7" key="1">
    <citation type="submission" date="2017-03" db="EMBL/GenBank/DDBJ databases">
        <title>Genomes of endolithic fungi from Antarctica.</title>
        <authorList>
            <person name="Coleine C."/>
            <person name="Masonjones S."/>
            <person name="Stajich J.E."/>
        </authorList>
    </citation>
    <scope>NUCLEOTIDE SEQUENCE [LARGE SCALE GENOMIC DNA]</scope>
    <source>
        <strain evidence="6 7">CCFEE 5187</strain>
    </source>
</reference>
<feature type="region of interest" description="Disordered" evidence="4">
    <location>
        <begin position="539"/>
        <end position="594"/>
    </location>
</feature>
<dbReference type="PROSITE" id="PS50303">
    <property type="entry name" value="PUM_HD"/>
    <property type="match status" value="1"/>
</dbReference>
<dbReference type="InterPro" id="IPR033133">
    <property type="entry name" value="PUM-HD"/>
</dbReference>
<dbReference type="PANTHER" id="PTHR13389:SF0">
    <property type="entry name" value="PUMILIO HOMOLOG 3"/>
    <property type="match status" value="1"/>
</dbReference>
<keyword evidence="7" id="KW-1185">Reference proteome</keyword>
<dbReference type="GO" id="GO:0006417">
    <property type="term" value="P:regulation of translation"/>
    <property type="evidence" value="ECO:0007669"/>
    <property type="project" value="TreeGrafter"/>
</dbReference>
<dbReference type="InterPro" id="IPR012959">
    <property type="entry name" value="CPL_dom"/>
</dbReference>
<evidence type="ECO:0000256" key="1">
    <source>
        <dbReference type="ARBA" id="ARBA00022737"/>
    </source>
</evidence>
<dbReference type="SMART" id="SM00025">
    <property type="entry name" value="Pumilio"/>
    <property type="match status" value="5"/>
</dbReference>
<evidence type="ECO:0000256" key="2">
    <source>
        <dbReference type="ARBA" id="ARBA00022884"/>
    </source>
</evidence>
<dbReference type="Pfam" id="PF08144">
    <property type="entry name" value="CPL"/>
    <property type="match status" value="1"/>
</dbReference>
<evidence type="ECO:0000256" key="3">
    <source>
        <dbReference type="ARBA" id="ARBA00024893"/>
    </source>
</evidence>
<feature type="domain" description="PUM-HD" evidence="5">
    <location>
        <begin position="24"/>
        <end position="400"/>
    </location>
</feature>
<sequence>SHAKQKVLAKERKAAKPLADEIQRSKKLWEKLRRKSHVAKEERNKLVAELFEIITGRVKDFVFKHDSVRVIQCALKYANMEHRKMIANELKGEFRALAESRYAKFLIGKMLVEGDAEVRDLVIPEFYGHVRRLINHPEASWILDDIYRGIATASQKAILLREWYGAEFAIFKVDEKVAHTATLSEIFAQTPEKRKPIMQYLLQLINQLIQKKLTGFTMLHDAMLQYLMNTKPGTEEATEFLELLKGDEEGDLLKNMAFTKSGSRVACLALAYGSAKDRKNILRVYKDNVETLAYDKYGHLVLLTALDVIDDTVLTSKAIFPDLLGDAKAPETQHEKITALAAHPIGRIPLLYLLTSNMKSLLPEPDLELLPEIHAIRTTTSKKDPDTRRRELVRHLAAPLLATITAATPRLAESPFGTHFITETLLGTTDADPAAKDAALHAVAALAPKNWDSVPLGRMLKTLALGGRFDVAAKKVVPVQPALGFADVLYGAIKDELVRWAVSNSSFVVVNMLDAEWFTYGEEVKAALKKAVKELREAADGGRERQAVGEGEGAKKRRQEEKAKKEVVDGKTKTKAKGKAKGKGAGNANGNVNGNAGAKILLERIS</sequence>
<dbReference type="GO" id="GO:0005730">
    <property type="term" value="C:nucleolus"/>
    <property type="evidence" value="ECO:0007669"/>
    <property type="project" value="TreeGrafter"/>
</dbReference>